<comment type="caution">
    <text evidence="1">The sequence shown here is derived from an EMBL/GenBank/DDBJ whole genome shotgun (WGS) entry which is preliminary data.</text>
</comment>
<protein>
    <submittedName>
        <fullName evidence="1">Uncharacterized protein</fullName>
    </submittedName>
</protein>
<organism evidence="1 2">
    <name type="scientific">Sulfuriferula multivorans</name>
    <dbReference type="NCBI Taxonomy" id="1559896"/>
    <lineage>
        <taxon>Bacteria</taxon>
        <taxon>Pseudomonadati</taxon>
        <taxon>Pseudomonadota</taxon>
        <taxon>Betaproteobacteria</taxon>
        <taxon>Nitrosomonadales</taxon>
        <taxon>Sulfuricellaceae</taxon>
        <taxon>Sulfuriferula</taxon>
    </lineage>
</organism>
<proteinExistence type="predicted"/>
<dbReference type="EMBL" id="BGOW01000017">
    <property type="protein sequence ID" value="GBL46244.1"/>
    <property type="molecule type" value="Genomic_DNA"/>
</dbReference>
<evidence type="ECO:0000313" key="1">
    <source>
        <dbReference type="EMBL" id="GBL46244.1"/>
    </source>
</evidence>
<accession>A0A401JF70</accession>
<name>A0A401JF70_9PROT</name>
<dbReference type="Proteomes" id="UP000286806">
    <property type="component" value="Unassembled WGS sequence"/>
</dbReference>
<sequence>MPATHRITDDIHDGANCHVYDSLRIANQALKLLDHDGYTVIDMRIGTRNPKIWIAEAQRATREMDGVVCKTETVGQRRCEDYFAPRYGCEIHWQQNSRAQ</sequence>
<reference evidence="1 2" key="1">
    <citation type="journal article" date="2019" name="Front. Microbiol.">
        <title>Genomes of Neutrophilic Sulfur-Oxidizing Chemolithoautotrophs Representing 9 Proteobacterial Species From 8 Genera.</title>
        <authorList>
            <person name="Watanabe T."/>
            <person name="Kojima H."/>
            <person name="Umezawa K."/>
            <person name="Hori C."/>
            <person name="Takasuka T.E."/>
            <person name="Kato Y."/>
            <person name="Fukui M."/>
        </authorList>
    </citation>
    <scope>NUCLEOTIDE SEQUENCE [LARGE SCALE GENOMIC DNA]</scope>
    <source>
        <strain evidence="1 2">TTN</strain>
    </source>
</reference>
<dbReference type="RefSeq" id="WP_124705031.1">
    <property type="nucleotide sequence ID" value="NZ_BGOW01000017.1"/>
</dbReference>
<gene>
    <name evidence="1" type="ORF">SFMTTN_2057</name>
</gene>
<keyword evidence="2" id="KW-1185">Reference proteome</keyword>
<evidence type="ECO:0000313" key="2">
    <source>
        <dbReference type="Proteomes" id="UP000286806"/>
    </source>
</evidence>
<dbReference type="AlphaFoldDB" id="A0A401JF70"/>